<dbReference type="InterPro" id="IPR004544">
    <property type="entry name" value="TF_aIF-2_arc"/>
</dbReference>
<evidence type="ECO:0000313" key="12">
    <source>
        <dbReference type="EMBL" id="ACP36013.1"/>
    </source>
</evidence>
<feature type="coiled-coil region" evidence="10">
    <location>
        <begin position="332"/>
        <end position="359"/>
    </location>
</feature>
<evidence type="ECO:0000256" key="6">
    <source>
        <dbReference type="ARBA" id="ARBA00023134"/>
    </source>
</evidence>
<dbReference type="Pfam" id="PF03144">
    <property type="entry name" value="GTP_EFTU_D2"/>
    <property type="match status" value="1"/>
</dbReference>
<dbReference type="SUPFAM" id="SSF52156">
    <property type="entry name" value="Initiation factor IF2/eIF5b, domain 3"/>
    <property type="match status" value="1"/>
</dbReference>
<proteinExistence type="inferred from homology"/>
<dbReference type="PROSITE" id="PS51722">
    <property type="entry name" value="G_TR_2"/>
    <property type="match status" value="1"/>
</dbReference>
<dbReference type="PANTHER" id="PTHR43381">
    <property type="entry name" value="TRANSLATION INITIATION FACTOR IF-2-RELATED"/>
    <property type="match status" value="1"/>
</dbReference>
<protein>
    <recommendedName>
        <fullName evidence="2 8">Probable translation initiation factor IF-2</fullName>
    </recommendedName>
</protein>
<dbReference type="NCBIfam" id="TIGR00491">
    <property type="entry name" value="aIF-2"/>
    <property type="match status" value="1"/>
</dbReference>
<gene>
    <name evidence="8" type="primary">infB</name>
    <name evidence="12" type="ordered locus">LS215_2018</name>
</gene>
<comment type="function">
    <text evidence="7 8 9">Function in general translation initiation by promoting the binding of the formylmethionine-tRNA to ribosomes. Seems to function along with eIF-2.</text>
</comment>
<dbReference type="FunFam" id="2.40.30.10:FF:000013">
    <property type="entry name" value="eukaryotic translation initiation factor 5B"/>
    <property type="match status" value="1"/>
</dbReference>
<dbReference type="NCBIfam" id="NF003078">
    <property type="entry name" value="PRK04004.1"/>
    <property type="match status" value="1"/>
</dbReference>
<keyword evidence="10" id="KW-0175">Coiled coil</keyword>
<dbReference type="AlphaFoldDB" id="C3MRK0"/>
<dbReference type="Gene3D" id="3.40.50.10050">
    <property type="entry name" value="Translation initiation factor IF- 2, domain 3"/>
    <property type="match status" value="1"/>
</dbReference>
<evidence type="ECO:0000256" key="9">
    <source>
        <dbReference type="RuleBase" id="RU000644"/>
    </source>
</evidence>
<evidence type="ECO:0000256" key="5">
    <source>
        <dbReference type="ARBA" id="ARBA00022917"/>
    </source>
</evidence>
<evidence type="ECO:0000256" key="10">
    <source>
        <dbReference type="SAM" id="Coils"/>
    </source>
</evidence>
<dbReference type="InterPro" id="IPR005225">
    <property type="entry name" value="Small_GTP-bd"/>
</dbReference>
<dbReference type="NCBIfam" id="TIGR00231">
    <property type="entry name" value="small_GTP"/>
    <property type="match status" value="1"/>
</dbReference>
<evidence type="ECO:0000256" key="8">
    <source>
        <dbReference type="HAMAP-Rule" id="MF_00100"/>
    </source>
</evidence>
<dbReference type="RefSeq" id="WP_012714027.1">
    <property type="nucleotide sequence ID" value="NC_012589.1"/>
</dbReference>
<dbReference type="HAMAP" id="MF_00100_A">
    <property type="entry name" value="IF_2_A"/>
    <property type="match status" value="1"/>
</dbReference>
<dbReference type="SUPFAM" id="SSF50447">
    <property type="entry name" value="Translation proteins"/>
    <property type="match status" value="1"/>
</dbReference>
<evidence type="ECO:0000256" key="3">
    <source>
        <dbReference type="ARBA" id="ARBA00022540"/>
    </source>
</evidence>
<dbReference type="InterPro" id="IPR023115">
    <property type="entry name" value="TIF_IF2_dom3"/>
</dbReference>
<dbReference type="GeneID" id="7807637"/>
<sequence>MKISNSEKKLRQPIVVVLGHVDHGKTTLLDKIRGTTVVKKEPGEMTQEVGASFVPSYIIEKLAEPLKKVIPIKLQIPGLLFIDTPGHEYFSNLRRRGGSVADIAILVVDITEGLQKQSIESIQILRERKVPFLIAANKIDKIPGWKSTNDIPFLASIEKQRNDVKVYLDNLVYNLVSQLANLGFSAERYDRIKDFTKTVAIVPVSAKTGEGIADLLALLAGLTQRYLETRLKFAEGPAKGVILEVKEDPGLGHTIDVIIYDGVLKKNDTIILGGINGIIITKVRGIFVPRPLQDMKLSKYDLTPIDEVYAAAGVKLSAPNLEEALAGSPLYVIEDESKVEQYKQQIEEEIKEVRLYSDIDGIVLKADSLGTLEALISALQREGIPIRLADIGPISKRDVIEASIVAQRSKEYGIIAAFRVKLLQGIDTSGVKILYNEIIYQLIEDIKKHINEIREAEKRRTFDTLILPGKIKILPGYVFRRSDPVVVGIEVIGGVIRPKYPLIKEDGRRVGEVLQIQDNKKSLERATKGMEVAISIKGNVMIGRHINEGDILYTDVPKEDLEILTNKYPSSITDDMREVIKEIIRIKRKEDPLYGLGLQI</sequence>
<dbReference type="Proteomes" id="UP000001747">
    <property type="component" value="Chromosome"/>
</dbReference>
<feature type="binding site" evidence="8">
    <location>
        <begin position="19"/>
        <end position="26"/>
    </location>
    <ligand>
        <name>GTP</name>
        <dbReference type="ChEBI" id="CHEBI:37565"/>
    </ligand>
</feature>
<dbReference type="GO" id="GO:0003743">
    <property type="term" value="F:translation initiation factor activity"/>
    <property type="evidence" value="ECO:0007669"/>
    <property type="project" value="UniProtKB-UniRule"/>
</dbReference>
<dbReference type="PRINTS" id="PR00315">
    <property type="entry name" value="ELONGATNFCT"/>
</dbReference>
<evidence type="ECO:0000256" key="1">
    <source>
        <dbReference type="ARBA" id="ARBA00007733"/>
    </source>
</evidence>
<keyword evidence="5 8" id="KW-0648">Protein biosynthesis</keyword>
<dbReference type="Gene3D" id="3.40.50.300">
    <property type="entry name" value="P-loop containing nucleotide triphosphate hydrolases"/>
    <property type="match status" value="1"/>
</dbReference>
<dbReference type="FunFam" id="2.40.30.10:FF:000152">
    <property type="entry name" value="Probable translation initiation factor IF-2"/>
    <property type="match status" value="1"/>
</dbReference>
<dbReference type="InterPro" id="IPR015760">
    <property type="entry name" value="TIF_IF2"/>
</dbReference>
<dbReference type="FunFam" id="3.40.50.300:FF:000112">
    <property type="entry name" value="Eukaryotic translation initiation factor 5B"/>
    <property type="match status" value="1"/>
</dbReference>
<keyword evidence="4 8" id="KW-0547">Nucleotide-binding</keyword>
<dbReference type="InterPro" id="IPR009000">
    <property type="entry name" value="Transl_B-barrel_sf"/>
</dbReference>
<dbReference type="InterPro" id="IPR000795">
    <property type="entry name" value="T_Tr_GTP-bd_dom"/>
</dbReference>
<evidence type="ECO:0000256" key="4">
    <source>
        <dbReference type="ARBA" id="ARBA00022741"/>
    </source>
</evidence>
<dbReference type="CDD" id="cd03703">
    <property type="entry name" value="aeIF5B_II"/>
    <property type="match status" value="1"/>
</dbReference>
<dbReference type="Pfam" id="PF00009">
    <property type="entry name" value="GTP_EFTU"/>
    <property type="match status" value="1"/>
</dbReference>
<evidence type="ECO:0000313" key="13">
    <source>
        <dbReference type="Proteomes" id="UP000001747"/>
    </source>
</evidence>
<accession>C3MRK0</accession>
<name>C3MRK0_SACI2</name>
<comment type="similarity">
    <text evidence="1 8 9">Belongs to the TRAFAC class translation factor GTPase superfamily. Classic translation factor GTPase family. IF-2 subfamily.</text>
</comment>
<evidence type="ECO:0000256" key="7">
    <source>
        <dbReference type="ARBA" id="ARBA00024852"/>
    </source>
</evidence>
<dbReference type="SUPFAM" id="SSF52540">
    <property type="entry name" value="P-loop containing nucleoside triphosphate hydrolases"/>
    <property type="match status" value="1"/>
</dbReference>
<dbReference type="InterPro" id="IPR027417">
    <property type="entry name" value="P-loop_NTPase"/>
</dbReference>
<dbReference type="InterPro" id="IPR004161">
    <property type="entry name" value="EFTu-like_2"/>
</dbReference>
<dbReference type="OrthoDB" id="30957at2157"/>
<evidence type="ECO:0000259" key="11">
    <source>
        <dbReference type="PROSITE" id="PS51722"/>
    </source>
</evidence>
<reference evidence="12 13" key="1">
    <citation type="journal article" date="2009" name="Proc. Natl. Acad. Sci. U.S.A.">
        <title>Biogeography of the Sulfolobus islandicus pan-genome.</title>
        <authorList>
            <person name="Reno M.L."/>
            <person name="Held N.L."/>
            <person name="Fields C.J."/>
            <person name="Burke P.V."/>
            <person name="Whitaker R.J."/>
        </authorList>
    </citation>
    <scope>NUCLEOTIDE SEQUENCE [LARGE SCALE GENOMIC DNA]</scope>
    <source>
        <strain evidence="13">L.S.2.15 / Lassen #1</strain>
    </source>
</reference>
<feature type="binding site" evidence="8">
    <location>
        <begin position="137"/>
        <end position="140"/>
    </location>
    <ligand>
        <name>GTP</name>
        <dbReference type="ChEBI" id="CHEBI:37565"/>
    </ligand>
</feature>
<dbReference type="CDD" id="cd01887">
    <property type="entry name" value="IF2_eIF5B"/>
    <property type="match status" value="1"/>
</dbReference>
<dbReference type="InterPro" id="IPR036925">
    <property type="entry name" value="TIF_IF2_dom3_sf"/>
</dbReference>
<keyword evidence="3 8" id="KW-0396">Initiation factor</keyword>
<dbReference type="Gene3D" id="2.40.30.10">
    <property type="entry name" value="Translation factors"/>
    <property type="match status" value="2"/>
</dbReference>
<organism evidence="12 13">
    <name type="scientific">Saccharolobus islandicus (strain L.S.2.15 / Lassen #1)</name>
    <name type="common">Sulfolobus islandicus</name>
    <dbReference type="NCBI Taxonomy" id="429572"/>
    <lineage>
        <taxon>Archaea</taxon>
        <taxon>Thermoproteota</taxon>
        <taxon>Thermoprotei</taxon>
        <taxon>Sulfolobales</taxon>
        <taxon>Sulfolobaceae</taxon>
        <taxon>Saccharolobus</taxon>
    </lineage>
</organism>
<dbReference type="CDD" id="cd16266">
    <property type="entry name" value="IF2_aeIF5B_IV"/>
    <property type="match status" value="1"/>
</dbReference>
<dbReference type="GO" id="GO:0005525">
    <property type="term" value="F:GTP binding"/>
    <property type="evidence" value="ECO:0007669"/>
    <property type="project" value="UniProtKB-KW"/>
</dbReference>
<dbReference type="InterPro" id="IPR029459">
    <property type="entry name" value="EFTU-type"/>
</dbReference>
<dbReference type="HOGENOM" id="CLU_002656_3_3_2"/>
<dbReference type="GO" id="GO:0003924">
    <property type="term" value="F:GTPase activity"/>
    <property type="evidence" value="ECO:0007669"/>
    <property type="project" value="UniProtKB-UniRule"/>
</dbReference>
<evidence type="ECO:0000256" key="2">
    <source>
        <dbReference type="ARBA" id="ARBA00020166"/>
    </source>
</evidence>
<dbReference type="KEGG" id="sis:LS215_2018"/>
<dbReference type="PANTHER" id="PTHR43381:SF4">
    <property type="entry name" value="EUKARYOTIC TRANSLATION INITIATION FACTOR 5B"/>
    <property type="match status" value="1"/>
</dbReference>
<keyword evidence="6 8" id="KW-0342">GTP-binding</keyword>
<dbReference type="EMBL" id="CP001399">
    <property type="protein sequence ID" value="ACP36013.1"/>
    <property type="molecule type" value="Genomic_DNA"/>
</dbReference>
<feature type="domain" description="Tr-type G" evidence="11">
    <location>
        <begin position="10"/>
        <end position="227"/>
    </location>
</feature>
<dbReference type="Pfam" id="PF11987">
    <property type="entry name" value="IF-2"/>
    <property type="match status" value="1"/>
</dbReference>
<dbReference type="Pfam" id="PF14578">
    <property type="entry name" value="GTP_EFTU_D4"/>
    <property type="match status" value="1"/>
</dbReference>
<dbReference type="GO" id="GO:0005737">
    <property type="term" value="C:cytoplasm"/>
    <property type="evidence" value="ECO:0007669"/>
    <property type="project" value="TreeGrafter"/>
</dbReference>
<feature type="binding site" evidence="8">
    <location>
        <begin position="83"/>
        <end position="87"/>
    </location>
    <ligand>
        <name>GTP</name>
        <dbReference type="ChEBI" id="CHEBI:37565"/>
    </ligand>
</feature>